<reference evidence="2 3" key="1">
    <citation type="submission" date="2019-02" db="EMBL/GenBank/DDBJ databases">
        <title>Deep-cultivation of Planctomycetes and their phenomic and genomic characterization uncovers novel biology.</title>
        <authorList>
            <person name="Wiegand S."/>
            <person name="Jogler M."/>
            <person name="Boedeker C."/>
            <person name="Pinto D."/>
            <person name="Vollmers J."/>
            <person name="Rivas-Marin E."/>
            <person name="Kohn T."/>
            <person name="Peeters S.H."/>
            <person name="Heuer A."/>
            <person name="Rast P."/>
            <person name="Oberbeckmann S."/>
            <person name="Bunk B."/>
            <person name="Jeske O."/>
            <person name="Meyerdierks A."/>
            <person name="Storesund J.E."/>
            <person name="Kallscheuer N."/>
            <person name="Luecker S."/>
            <person name="Lage O.M."/>
            <person name="Pohl T."/>
            <person name="Merkel B.J."/>
            <person name="Hornburger P."/>
            <person name="Mueller R.-W."/>
            <person name="Bruemmer F."/>
            <person name="Labrenz M."/>
            <person name="Spormann A.M."/>
            <person name="Op Den Camp H."/>
            <person name="Overmann J."/>
            <person name="Amann R."/>
            <person name="Jetten M.S.M."/>
            <person name="Mascher T."/>
            <person name="Medema M.H."/>
            <person name="Devos D.P."/>
            <person name="Kaster A.-K."/>
            <person name="Ovreas L."/>
            <person name="Rohde M."/>
            <person name="Galperin M.Y."/>
            <person name="Jogler C."/>
        </authorList>
    </citation>
    <scope>NUCLEOTIDE SEQUENCE [LARGE SCALE GENOMIC DNA]</scope>
    <source>
        <strain evidence="2 3">Pla108</strain>
    </source>
</reference>
<gene>
    <name evidence="2" type="ORF">Pla108_10790</name>
</gene>
<feature type="domain" description="Glycosyl transferase family 1" evidence="1">
    <location>
        <begin position="211"/>
        <end position="359"/>
    </location>
</feature>
<dbReference type="EC" id="2.4.1.11" evidence="2"/>
<organism evidence="2 3">
    <name type="scientific">Botrimarina colliarenosi</name>
    <dbReference type="NCBI Taxonomy" id="2528001"/>
    <lineage>
        <taxon>Bacteria</taxon>
        <taxon>Pseudomonadati</taxon>
        <taxon>Planctomycetota</taxon>
        <taxon>Planctomycetia</taxon>
        <taxon>Pirellulales</taxon>
        <taxon>Lacipirellulaceae</taxon>
        <taxon>Botrimarina</taxon>
    </lineage>
</organism>
<dbReference type="PANTHER" id="PTHR45947:SF3">
    <property type="entry name" value="SULFOQUINOVOSYL TRANSFERASE SQD2"/>
    <property type="match status" value="1"/>
</dbReference>
<dbReference type="Pfam" id="PF00534">
    <property type="entry name" value="Glycos_transf_1"/>
    <property type="match status" value="1"/>
</dbReference>
<keyword evidence="2" id="KW-0328">Glycosyltransferase</keyword>
<dbReference type="AlphaFoldDB" id="A0A5C6AJC5"/>
<dbReference type="GO" id="GO:0004373">
    <property type="term" value="F:alpha-1,4-glucan glucosyltransferase (UDP-glucose donor) activity"/>
    <property type="evidence" value="ECO:0007669"/>
    <property type="project" value="UniProtKB-EC"/>
</dbReference>
<dbReference type="PANTHER" id="PTHR45947">
    <property type="entry name" value="SULFOQUINOVOSYL TRANSFERASE SQD2"/>
    <property type="match status" value="1"/>
</dbReference>
<evidence type="ECO:0000313" key="3">
    <source>
        <dbReference type="Proteomes" id="UP000317421"/>
    </source>
</evidence>
<dbReference type="EMBL" id="SJPR01000001">
    <property type="protein sequence ID" value="TWU00135.1"/>
    <property type="molecule type" value="Genomic_DNA"/>
</dbReference>
<dbReference type="InterPro" id="IPR001296">
    <property type="entry name" value="Glyco_trans_1"/>
</dbReference>
<accession>A0A5C6AJC5</accession>
<sequence>MNSGPVEPVHESRLRLAAYHTAMSPYELHFYNRLANELPAQMLVLNAYGDSSRQWRLATPLALTLEDLSAGDRTPQSVTLGQQRREWRRGGEVIERLKQQRSDALILVGYNDLGRLRTAFWCWRHSVPVLLRADSNLADEQGKSPLKLAVKRAYIALVRRLVTAVLAVGPLGVAYWKHYGVPGDRLYVSPYEPDYALIENVSDDEIAAAAERHQINRTRRRLVFSGRFVSVKRVDLLIKAFAQIANERPDWDLLLIGDGELRQELETMTPSDLRERVQWTGFMAEQREVNLLYRLSDVLVLPSEREPWAVVLNEAAASGLALVTSDVVGAAAALLRPGVNGEKFASGDLDGLAHALRTVTDPTAIDRYRAGSGEVLAAWRSEADPVAAVRDALRDAGVSG</sequence>
<keyword evidence="3" id="KW-1185">Reference proteome</keyword>
<protein>
    <submittedName>
        <fullName evidence="2">Glycogen synthase</fullName>
        <ecNumber evidence="2">2.4.1.11</ecNumber>
    </submittedName>
</protein>
<evidence type="ECO:0000313" key="2">
    <source>
        <dbReference type="EMBL" id="TWU00135.1"/>
    </source>
</evidence>
<dbReference type="SUPFAM" id="SSF53756">
    <property type="entry name" value="UDP-Glycosyltransferase/glycogen phosphorylase"/>
    <property type="match status" value="1"/>
</dbReference>
<keyword evidence="2" id="KW-0808">Transferase</keyword>
<dbReference type="Proteomes" id="UP000317421">
    <property type="component" value="Unassembled WGS sequence"/>
</dbReference>
<dbReference type="InterPro" id="IPR050194">
    <property type="entry name" value="Glycosyltransferase_grp1"/>
</dbReference>
<dbReference type="CDD" id="cd03801">
    <property type="entry name" value="GT4_PimA-like"/>
    <property type="match status" value="1"/>
</dbReference>
<comment type="caution">
    <text evidence="2">The sequence shown here is derived from an EMBL/GenBank/DDBJ whole genome shotgun (WGS) entry which is preliminary data.</text>
</comment>
<dbReference type="Gene3D" id="3.40.50.2000">
    <property type="entry name" value="Glycogen Phosphorylase B"/>
    <property type="match status" value="2"/>
</dbReference>
<name>A0A5C6AJC5_9BACT</name>
<proteinExistence type="predicted"/>
<evidence type="ECO:0000259" key="1">
    <source>
        <dbReference type="Pfam" id="PF00534"/>
    </source>
</evidence>